<reference evidence="2" key="1">
    <citation type="submission" date="2016-11" db="EMBL/GenBank/DDBJ databases">
        <title>The genome sequence of Colletotrichum cuscutae.</title>
        <authorList>
            <person name="Baroncelli R."/>
        </authorList>
    </citation>
    <scope>NUCLEOTIDE SEQUENCE</scope>
    <source>
        <strain evidence="2">IMI 304802</strain>
    </source>
</reference>
<protein>
    <submittedName>
        <fullName evidence="2">Uncharacterized protein</fullName>
    </submittedName>
</protein>
<dbReference type="AlphaFoldDB" id="A0AAI9V9H6"/>
<feature type="region of interest" description="Disordered" evidence="1">
    <location>
        <begin position="277"/>
        <end position="299"/>
    </location>
</feature>
<proteinExistence type="predicted"/>
<dbReference type="Proteomes" id="UP001239213">
    <property type="component" value="Unassembled WGS sequence"/>
</dbReference>
<feature type="compositionally biased region" description="Polar residues" evidence="1">
    <location>
        <begin position="412"/>
        <end position="426"/>
    </location>
</feature>
<feature type="region of interest" description="Disordered" evidence="1">
    <location>
        <begin position="408"/>
        <end position="464"/>
    </location>
</feature>
<name>A0AAI9V9H6_9PEZI</name>
<evidence type="ECO:0000313" key="2">
    <source>
        <dbReference type="EMBL" id="KAK1477170.1"/>
    </source>
</evidence>
<accession>A0AAI9V9H6</accession>
<gene>
    <name evidence="2" type="ORF">CCUS01_04988</name>
</gene>
<evidence type="ECO:0000313" key="3">
    <source>
        <dbReference type="Proteomes" id="UP001239213"/>
    </source>
</evidence>
<evidence type="ECO:0000256" key="1">
    <source>
        <dbReference type="SAM" id="MobiDB-lite"/>
    </source>
</evidence>
<organism evidence="2 3">
    <name type="scientific">Colletotrichum cuscutae</name>
    <dbReference type="NCBI Taxonomy" id="1209917"/>
    <lineage>
        <taxon>Eukaryota</taxon>
        <taxon>Fungi</taxon>
        <taxon>Dikarya</taxon>
        <taxon>Ascomycota</taxon>
        <taxon>Pezizomycotina</taxon>
        <taxon>Sordariomycetes</taxon>
        <taxon>Hypocreomycetidae</taxon>
        <taxon>Glomerellales</taxon>
        <taxon>Glomerellaceae</taxon>
        <taxon>Colletotrichum</taxon>
        <taxon>Colletotrichum acutatum species complex</taxon>
    </lineage>
</organism>
<sequence length="973" mass="106459">MRSLPLESSMPQAEQSVAEEISGLAEYEIIARRRQGNTWLKRPPATESLIPITFHHLRAAAADITRESTLRKIRDEDSILLISCQVNLTWGCIRLPDMAKHPFGCLERKTLNDRQVNNLPLSLFRGRLTSTPQHILKHLGKCCNGVSGLGSLSVEGGRGQQPSAETLEVTKASPRTPPGTEIRHVAIQVSSRATLTPACLGAILTQPGPLASDVDAVGRQLQSSEAYRQLIVTGADGTDTLAHGPDGNLRIGEEWERDMAPQSLVYSGALIQSLTRTEHGPGHQIPSPGLDPSKARTPSRTDDGALFVPAALSKESRVQLACNCKQSNWPGMYPERDKTAKKLRFFLACSLPTWRNTPSMDVAGARPFAGLAFGRRDIDGGRRLPPALRSCALKVFDLAWVSSKSRLWRSSPRPSTGHSRQANDTGVGSHWARGRTRSGRSNRSPAGERIRFDQQPPLRASRTGMAVSDERVEFTLCTMVVVQIVEWCHANRRLLCTALLILDCSTASAIYYAHKHQFRPTQLGRLLTLFVHCPCVQQQSQDVDEGFPQEDVVNADCLRLSFRPVCVRLPRQRSTAGLGLDCPSQLEGDDGSAPLVVLSSDSGPMCHGRERALESCPPLPVAQRNLEKESGKEERPPGLQGLNGAKLPVAFTPEQQAPAEDEQGQRTCFFAEVTTQKARPGCAVPRAPKKLSPSLSPFPAGSGCSPSCTSSAPQLPQCNAGNKPPSDEFACQQRLCTGTVSLRFLHTTLPSRPPTEWCALQTITLGAVRISYGVPYVGVLYWLLTVPTNNHQKGPRRFSHLSHRATHAFSGESREFGFHLTILDDIESRVLSIRETDAHDAAPSNNTVQVGLLSLRVGEATGPFGGREIPGLRALLTMGILALTKQTHCVPAVFALSFISSLGNRPFYTNPIQQFRPSSVQGWLMPLGRQPAVRLLRDSSVSILKMASVWLQRIRVRELRNGRATSAMQYFVR</sequence>
<feature type="compositionally biased region" description="Basic and acidic residues" evidence="1">
    <location>
        <begin position="625"/>
        <end position="636"/>
    </location>
</feature>
<feature type="region of interest" description="Disordered" evidence="1">
    <location>
        <begin position="625"/>
        <end position="645"/>
    </location>
</feature>
<keyword evidence="3" id="KW-1185">Reference proteome</keyword>
<comment type="caution">
    <text evidence="2">The sequence shown here is derived from an EMBL/GenBank/DDBJ whole genome shotgun (WGS) entry which is preliminary data.</text>
</comment>
<dbReference type="EMBL" id="MPDP01000135">
    <property type="protein sequence ID" value="KAK1477170.1"/>
    <property type="molecule type" value="Genomic_DNA"/>
</dbReference>